<name>A0ABN2MXS2_9PSEU</name>
<dbReference type="Proteomes" id="UP001500449">
    <property type="component" value="Unassembled WGS sequence"/>
</dbReference>
<comment type="caution">
    <text evidence="1">The sequence shown here is derived from an EMBL/GenBank/DDBJ whole genome shotgun (WGS) entry which is preliminary data.</text>
</comment>
<dbReference type="RefSeq" id="WP_344415455.1">
    <property type="nucleotide sequence ID" value="NZ_BAAAQK010000005.1"/>
</dbReference>
<proteinExistence type="predicted"/>
<accession>A0ABN2MXS2</accession>
<sequence>MAIRRYELTVRGTLAQDVLEVIRSRFDRVSATCGNRSVLVVDDLDQAAVRALLTLLWDTGHELLEMRSVGADHPG</sequence>
<reference evidence="1 2" key="1">
    <citation type="journal article" date="2019" name="Int. J. Syst. Evol. Microbiol.">
        <title>The Global Catalogue of Microorganisms (GCM) 10K type strain sequencing project: providing services to taxonomists for standard genome sequencing and annotation.</title>
        <authorList>
            <consortium name="The Broad Institute Genomics Platform"/>
            <consortium name="The Broad Institute Genome Sequencing Center for Infectious Disease"/>
            <person name="Wu L."/>
            <person name="Ma J."/>
        </authorList>
    </citation>
    <scope>NUCLEOTIDE SEQUENCE [LARGE SCALE GENOMIC DNA]</scope>
    <source>
        <strain evidence="1 2">JCM 16009</strain>
    </source>
</reference>
<keyword evidence="2" id="KW-1185">Reference proteome</keyword>
<organism evidence="1 2">
    <name type="scientific">Pseudonocardia ailaonensis</name>
    <dbReference type="NCBI Taxonomy" id="367279"/>
    <lineage>
        <taxon>Bacteria</taxon>
        <taxon>Bacillati</taxon>
        <taxon>Actinomycetota</taxon>
        <taxon>Actinomycetes</taxon>
        <taxon>Pseudonocardiales</taxon>
        <taxon>Pseudonocardiaceae</taxon>
        <taxon>Pseudonocardia</taxon>
    </lineage>
</organism>
<protein>
    <submittedName>
        <fullName evidence="1">Uncharacterized protein</fullName>
    </submittedName>
</protein>
<evidence type="ECO:0000313" key="2">
    <source>
        <dbReference type="Proteomes" id="UP001500449"/>
    </source>
</evidence>
<dbReference type="EMBL" id="BAAAQK010000005">
    <property type="protein sequence ID" value="GAA1843455.1"/>
    <property type="molecule type" value="Genomic_DNA"/>
</dbReference>
<gene>
    <name evidence="1" type="ORF">GCM10009836_23520</name>
</gene>
<evidence type="ECO:0000313" key="1">
    <source>
        <dbReference type="EMBL" id="GAA1843455.1"/>
    </source>
</evidence>